<proteinExistence type="inferred from homology"/>
<dbReference type="KEGG" id="bgh:BDBG_01996"/>
<keyword evidence="3" id="KW-0496">Mitochondrion</keyword>
<feature type="region of interest" description="Disordered" evidence="6">
    <location>
        <begin position="237"/>
        <end position="405"/>
    </location>
</feature>
<organism evidence="8 9">
    <name type="scientific">Blastomyces gilchristii (strain SLH14081)</name>
    <name type="common">Blastomyces dermatitidis</name>
    <dbReference type="NCBI Taxonomy" id="559298"/>
    <lineage>
        <taxon>Eukaryota</taxon>
        <taxon>Fungi</taxon>
        <taxon>Dikarya</taxon>
        <taxon>Ascomycota</taxon>
        <taxon>Pezizomycotina</taxon>
        <taxon>Eurotiomycetes</taxon>
        <taxon>Eurotiomycetidae</taxon>
        <taxon>Onygenales</taxon>
        <taxon>Ajellomycetaceae</taxon>
        <taxon>Blastomyces</taxon>
    </lineage>
</organism>
<dbReference type="InterPro" id="IPR006571">
    <property type="entry name" value="TLDc_dom"/>
</dbReference>
<dbReference type="PANTHER" id="PTHR23354:SF62">
    <property type="entry name" value="MUSTARD, ISOFORM V"/>
    <property type="match status" value="1"/>
</dbReference>
<reference evidence="9" key="1">
    <citation type="journal article" date="2015" name="PLoS Genet.">
        <title>The dynamic genome and transcriptome of the human fungal pathogen Blastomyces and close relative Emmonsia.</title>
        <authorList>
            <person name="Munoz J.F."/>
            <person name="Gauthier G.M."/>
            <person name="Desjardins C.A."/>
            <person name="Gallo J.E."/>
            <person name="Holder J."/>
            <person name="Sullivan T.D."/>
            <person name="Marty A.J."/>
            <person name="Carmen J.C."/>
            <person name="Chen Z."/>
            <person name="Ding L."/>
            <person name="Gujja S."/>
            <person name="Magrini V."/>
            <person name="Misas E."/>
            <person name="Mitreva M."/>
            <person name="Priest M."/>
            <person name="Saif S."/>
            <person name="Whiston E.A."/>
            <person name="Young S."/>
            <person name="Zeng Q."/>
            <person name="Goldman W.E."/>
            <person name="Mardis E.R."/>
            <person name="Taylor J.W."/>
            <person name="McEwen J.G."/>
            <person name="Clay O.K."/>
            <person name="Klein B.S."/>
            <person name="Cuomo C.A."/>
        </authorList>
    </citation>
    <scope>NUCLEOTIDE SEQUENCE [LARGE SCALE GENOMIC DNA]</scope>
    <source>
        <strain evidence="9">SLH14081</strain>
    </source>
</reference>
<feature type="region of interest" description="Disordered" evidence="6">
    <location>
        <begin position="1"/>
        <end position="48"/>
    </location>
</feature>
<feature type="region of interest" description="Disordered" evidence="6">
    <location>
        <begin position="64"/>
        <end position="102"/>
    </location>
</feature>
<evidence type="ECO:0000256" key="1">
    <source>
        <dbReference type="ARBA" id="ARBA00004173"/>
    </source>
</evidence>
<dbReference type="EMBL" id="GG657450">
    <property type="protein sequence ID" value="OAT05634.1"/>
    <property type="molecule type" value="Genomic_DNA"/>
</dbReference>
<evidence type="ECO:0000256" key="5">
    <source>
        <dbReference type="ARBA" id="ARBA00040604"/>
    </source>
</evidence>
<feature type="compositionally biased region" description="Polar residues" evidence="6">
    <location>
        <begin position="310"/>
        <end position="326"/>
    </location>
</feature>
<evidence type="ECO:0000256" key="3">
    <source>
        <dbReference type="ARBA" id="ARBA00023128"/>
    </source>
</evidence>
<protein>
    <recommendedName>
        <fullName evidence="5">Oxidation resistance protein 1</fullName>
    </recommendedName>
</protein>
<dbReference type="GeneID" id="8506504"/>
<dbReference type="RefSeq" id="XP_002627325.1">
    <property type="nucleotide sequence ID" value="XM_002627279.2"/>
</dbReference>
<dbReference type="GO" id="GO:0006979">
    <property type="term" value="P:response to oxidative stress"/>
    <property type="evidence" value="ECO:0007669"/>
    <property type="project" value="TreeGrafter"/>
</dbReference>
<comment type="subcellular location">
    <subcellularLocation>
        <location evidence="1">Mitochondrion</location>
    </subcellularLocation>
</comment>
<feature type="compositionally biased region" description="Low complexity" evidence="6">
    <location>
        <begin position="238"/>
        <end position="248"/>
    </location>
</feature>
<evidence type="ECO:0000259" key="7">
    <source>
        <dbReference type="PROSITE" id="PS51886"/>
    </source>
</evidence>
<dbReference type="PANTHER" id="PTHR23354">
    <property type="entry name" value="NUCLEOLAR PROTEIN 7/ESTROGEN RECEPTOR COACTIVATOR-RELATED"/>
    <property type="match status" value="1"/>
</dbReference>
<dbReference type="GO" id="GO:0005739">
    <property type="term" value="C:mitochondrion"/>
    <property type="evidence" value="ECO:0007669"/>
    <property type="project" value="UniProtKB-SubCell"/>
</dbReference>
<feature type="compositionally biased region" description="Polar residues" evidence="6">
    <location>
        <begin position="1"/>
        <end position="15"/>
    </location>
</feature>
<evidence type="ECO:0000256" key="2">
    <source>
        <dbReference type="ARBA" id="ARBA00009540"/>
    </source>
</evidence>
<dbReference type="Pfam" id="PF07534">
    <property type="entry name" value="TLD"/>
    <property type="match status" value="2"/>
</dbReference>
<dbReference type="SMART" id="SM00584">
    <property type="entry name" value="TLDc"/>
    <property type="match status" value="1"/>
</dbReference>
<accession>A0A179UCE4</accession>
<comment type="similarity">
    <text evidence="2">Belongs to the OXR1 family.</text>
</comment>
<evidence type="ECO:0000256" key="6">
    <source>
        <dbReference type="SAM" id="MobiDB-lite"/>
    </source>
</evidence>
<evidence type="ECO:0000256" key="4">
    <source>
        <dbReference type="ARBA" id="ARBA00037112"/>
    </source>
</evidence>
<evidence type="ECO:0000313" key="9">
    <source>
        <dbReference type="Proteomes" id="UP000002038"/>
    </source>
</evidence>
<dbReference type="VEuPathDB" id="FungiDB:BDBG_01996"/>
<feature type="compositionally biased region" description="Low complexity" evidence="6">
    <location>
        <begin position="67"/>
        <end position="76"/>
    </location>
</feature>
<sequence>MSASEGSFNPPSSSLSPARTSPPRSQSQSQPQPQSQTKGSQSPSASSYLTYPVSHVVSGLYRRLTEPTPSGSTSKKPSLDPMSVSEIYNPPHRTASPFQPPPLTPLTLKAAGSPSRIFLTRSLAEEIRLLVPPRLQLLDTWQLAYSLDRDGSSLLTLYDKCREFGNKSQRAGYVLVVKDSSTAGLGGGGGGAGISGGVMFGAYLTDPPHPASHYYGTGECFLWRASVIPSTPLMQVRSTTTTTTTTSTGNGDGEEMATGAGIGAGGRVQSTEGDNNNNLLELAGLPLPPSADTTQVRGRTTTLRGEERSNNVNDANYDGSTFSSLHESPARIEDGPDTASTTGKRGDGDSSRSRYGGDLLSPTQRRSASRGTTGSSDNDGSGDGQQVAPANYLPTGASRSGSGATTPERIRFKAFPYSGVNDYMIFCETGFLSVGGGDGHYGLWLDDSFEKGVSNTCPTFGNEPLSDEGTKFDVLGVEIWYIGS</sequence>
<name>A0A179UCE4_BLAGS</name>
<keyword evidence="9" id="KW-1185">Reference proteome</keyword>
<dbReference type="PROSITE" id="PS51886">
    <property type="entry name" value="TLDC"/>
    <property type="match status" value="1"/>
</dbReference>
<evidence type="ECO:0000313" key="8">
    <source>
        <dbReference type="EMBL" id="OAT05634.1"/>
    </source>
</evidence>
<comment type="function">
    <text evidence="4">May be involved in protection from oxidative damage.</text>
</comment>
<dbReference type="STRING" id="559298.A0A179UCE4"/>
<feature type="compositionally biased region" description="Low complexity" evidence="6">
    <location>
        <begin position="16"/>
        <end position="44"/>
    </location>
</feature>
<feature type="compositionally biased region" description="Low complexity" evidence="6">
    <location>
        <begin position="365"/>
        <end position="379"/>
    </location>
</feature>
<gene>
    <name evidence="8" type="ORF">BDBG_01996</name>
</gene>
<feature type="compositionally biased region" description="Polar residues" evidence="6">
    <location>
        <begin position="268"/>
        <end position="279"/>
    </location>
</feature>
<dbReference type="Proteomes" id="UP000002038">
    <property type="component" value="Unassembled WGS sequence"/>
</dbReference>
<dbReference type="GO" id="GO:0005634">
    <property type="term" value="C:nucleus"/>
    <property type="evidence" value="ECO:0007669"/>
    <property type="project" value="TreeGrafter"/>
</dbReference>
<dbReference type="OrthoDB" id="26679at2759"/>
<feature type="domain" description="TLDc" evidence="7">
    <location>
        <begin position="117"/>
        <end position="483"/>
    </location>
</feature>
<dbReference type="AlphaFoldDB" id="A0A179UCE4"/>